<dbReference type="RefSeq" id="WP_207859114.1">
    <property type="nucleotide sequence ID" value="NZ_JAFREP010000010.1"/>
</dbReference>
<dbReference type="PROSITE" id="PS51819">
    <property type="entry name" value="VOC"/>
    <property type="match status" value="2"/>
</dbReference>
<dbReference type="Pfam" id="PF00903">
    <property type="entry name" value="Glyoxalase"/>
    <property type="match status" value="1"/>
</dbReference>
<comment type="caution">
    <text evidence="2">The sequence shown here is derived from an EMBL/GenBank/DDBJ whole genome shotgun (WGS) entry which is preliminary data.</text>
</comment>
<dbReference type="AlphaFoldDB" id="A0A8J7U2G4"/>
<proteinExistence type="predicted"/>
<dbReference type="InterPro" id="IPR004360">
    <property type="entry name" value="Glyas_Fos-R_dOase_dom"/>
</dbReference>
<sequence>MEPTYQHGQFMWHELVTSDTEAAARFYEKVAGWKTHQYYPKGSNEPYTTWIDHFGPLGALLSLERAREPGITPHWFANVVVRDLEVAVDRILEAGGRLVLGPEAMGTVGRWAVFRDFQGAKLAVFTPKDPLEARHPWRHGGIVWNALACADHRASFAFYQNLFDWQRLDTLDPDGPNEQIIYGAYGKPLGSMSTATSPEHQGWTFAIGVADHEAAVARAVELGGSVLPAASETLAAAGVTRMLDPQGVSIALKTQMPENTPSLEKEAGSLNR</sequence>
<keyword evidence="3" id="KW-1185">Reference proteome</keyword>
<accession>A0A8J7U2G4</accession>
<dbReference type="PANTHER" id="PTHR33993:SF14">
    <property type="entry name" value="GB|AAF24581.1"/>
    <property type="match status" value="1"/>
</dbReference>
<dbReference type="Pfam" id="PF18029">
    <property type="entry name" value="Glyoxalase_6"/>
    <property type="match status" value="1"/>
</dbReference>
<reference evidence="2" key="1">
    <citation type="submission" date="2021-03" db="EMBL/GenBank/DDBJ databases">
        <authorList>
            <person name="Wang G."/>
        </authorList>
    </citation>
    <scope>NUCLEOTIDE SEQUENCE</scope>
    <source>
        <strain evidence="2">KCTC 12899</strain>
    </source>
</reference>
<evidence type="ECO:0000313" key="2">
    <source>
        <dbReference type="EMBL" id="MBO1319293.1"/>
    </source>
</evidence>
<dbReference type="Gene3D" id="3.10.180.10">
    <property type="entry name" value="2,3-Dihydroxybiphenyl 1,2-Dioxygenase, domain 1"/>
    <property type="match status" value="2"/>
</dbReference>
<name>A0A8J7U2G4_9BACT</name>
<dbReference type="InterPro" id="IPR041581">
    <property type="entry name" value="Glyoxalase_6"/>
</dbReference>
<protein>
    <submittedName>
        <fullName evidence="2">VOC family protein</fullName>
    </submittedName>
</protein>
<dbReference type="InterPro" id="IPR037523">
    <property type="entry name" value="VOC_core"/>
</dbReference>
<dbReference type="EMBL" id="JAFREP010000010">
    <property type="protein sequence ID" value="MBO1319293.1"/>
    <property type="molecule type" value="Genomic_DNA"/>
</dbReference>
<feature type="domain" description="VOC" evidence="1">
    <location>
        <begin position="141"/>
        <end position="255"/>
    </location>
</feature>
<evidence type="ECO:0000313" key="3">
    <source>
        <dbReference type="Proteomes" id="UP000664417"/>
    </source>
</evidence>
<feature type="domain" description="VOC" evidence="1">
    <location>
        <begin position="9"/>
        <end position="127"/>
    </location>
</feature>
<dbReference type="Proteomes" id="UP000664417">
    <property type="component" value="Unassembled WGS sequence"/>
</dbReference>
<dbReference type="SUPFAM" id="SSF54593">
    <property type="entry name" value="Glyoxalase/Bleomycin resistance protein/Dihydroxybiphenyl dioxygenase"/>
    <property type="match status" value="2"/>
</dbReference>
<dbReference type="InterPro" id="IPR029068">
    <property type="entry name" value="Glyas_Bleomycin-R_OHBP_Dase"/>
</dbReference>
<organism evidence="2 3">
    <name type="scientific">Acanthopleuribacter pedis</name>
    <dbReference type="NCBI Taxonomy" id="442870"/>
    <lineage>
        <taxon>Bacteria</taxon>
        <taxon>Pseudomonadati</taxon>
        <taxon>Acidobacteriota</taxon>
        <taxon>Holophagae</taxon>
        <taxon>Acanthopleuribacterales</taxon>
        <taxon>Acanthopleuribacteraceae</taxon>
        <taxon>Acanthopleuribacter</taxon>
    </lineage>
</organism>
<dbReference type="PANTHER" id="PTHR33993">
    <property type="entry name" value="GLYOXALASE-RELATED"/>
    <property type="match status" value="1"/>
</dbReference>
<dbReference type="InterPro" id="IPR052164">
    <property type="entry name" value="Anthracycline_SecMetBiosynth"/>
</dbReference>
<gene>
    <name evidence="2" type="ORF">J3U88_12545</name>
</gene>
<dbReference type="CDD" id="cd07247">
    <property type="entry name" value="SgaA_N_like"/>
    <property type="match status" value="1"/>
</dbReference>
<evidence type="ECO:0000259" key="1">
    <source>
        <dbReference type="PROSITE" id="PS51819"/>
    </source>
</evidence>